<reference evidence="2" key="1">
    <citation type="submission" date="2013-04" db="EMBL/GenBank/DDBJ databases">
        <authorList>
            <person name="Qu J."/>
            <person name="Murali S.C."/>
            <person name="Bandaranaike D."/>
            <person name="Bellair M."/>
            <person name="Blankenburg K."/>
            <person name="Chao H."/>
            <person name="Dinh H."/>
            <person name="Doddapaneni H."/>
            <person name="Downs B."/>
            <person name="Dugan-Rocha S."/>
            <person name="Elkadiri S."/>
            <person name="Gnanaolivu R.D."/>
            <person name="Hernandez B."/>
            <person name="Javaid M."/>
            <person name="Jayaseelan J.C."/>
            <person name="Lee S."/>
            <person name="Li M."/>
            <person name="Ming W."/>
            <person name="Munidasa M."/>
            <person name="Muniz J."/>
            <person name="Nguyen L."/>
            <person name="Ongeri F."/>
            <person name="Osuji N."/>
            <person name="Pu L.-L."/>
            <person name="Puazo M."/>
            <person name="Qu C."/>
            <person name="Quiroz J."/>
            <person name="Raj R."/>
            <person name="Weissenberger G."/>
            <person name="Xin Y."/>
            <person name="Zou X."/>
            <person name="Han Y."/>
            <person name="Richards S."/>
            <person name="Worley K."/>
            <person name="Muzny D."/>
            <person name="Gibbs R."/>
        </authorList>
    </citation>
    <scope>NUCLEOTIDE SEQUENCE</scope>
    <source>
        <strain evidence="2">Sampled in the wild</strain>
    </source>
</reference>
<evidence type="ECO:0000256" key="1">
    <source>
        <dbReference type="ARBA" id="ARBA00022729"/>
    </source>
</evidence>
<dbReference type="SUPFAM" id="SSF63707">
    <property type="entry name" value="Ganglioside M2 (gm2) activator"/>
    <property type="match status" value="1"/>
</dbReference>
<proteinExistence type="predicted"/>
<gene>
    <name evidence="2" type="ORF">J437_LFUL005717</name>
</gene>
<keyword evidence="1" id="KW-0732">Signal</keyword>
<evidence type="ECO:0000313" key="3">
    <source>
        <dbReference type="Proteomes" id="UP000792457"/>
    </source>
</evidence>
<sequence>MGFTKQNARNKLRIAWSNCGTDSDPVKINDLTITPEPLSVPGLLTLTADVDLKSNITSPIKVSVIVKKKSFFGWVEIPCLDNIGSCTYEDVCTLTPFKEPCPPIFSKHNVPCTCPITQ</sequence>
<name>A0A8K0K0H5_LADFU</name>
<accession>A0A8K0K0H5</accession>
<comment type="caution">
    <text evidence="2">The sequence shown here is derived from an EMBL/GenBank/DDBJ whole genome shotgun (WGS) entry which is preliminary data.</text>
</comment>
<reference evidence="2" key="2">
    <citation type="submission" date="2017-10" db="EMBL/GenBank/DDBJ databases">
        <title>Ladona fulva Genome sequencing and assembly.</title>
        <authorList>
            <person name="Murali S."/>
            <person name="Richards S."/>
            <person name="Bandaranaike D."/>
            <person name="Bellair M."/>
            <person name="Blankenburg K."/>
            <person name="Chao H."/>
            <person name="Dinh H."/>
            <person name="Doddapaneni H."/>
            <person name="Dugan-Rocha S."/>
            <person name="Elkadiri S."/>
            <person name="Gnanaolivu R."/>
            <person name="Hernandez B."/>
            <person name="Skinner E."/>
            <person name="Javaid M."/>
            <person name="Lee S."/>
            <person name="Li M."/>
            <person name="Ming W."/>
            <person name="Munidasa M."/>
            <person name="Muniz J."/>
            <person name="Nguyen L."/>
            <person name="Hughes D."/>
            <person name="Osuji N."/>
            <person name="Pu L.-L."/>
            <person name="Puazo M."/>
            <person name="Qu C."/>
            <person name="Quiroz J."/>
            <person name="Raj R."/>
            <person name="Weissenberger G."/>
            <person name="Xin Y."/>
            <person name="Zou X."/>
            <person name="Han Y."/>
            <person name="Worley K."/>
            <person name="Muzny D."/>
            <person name="Gibbs R."/>
        </authorList>
    </citation>
    <scope>NUCLEOTIDE SEQUENCE</scope>
    <source>
        <strain evidence="2">Sampled in the wild</strain>
    </source>
</reference>
<dbReference type="GO" id="GO:0005319">
    <property type="term" value="F:lipid transporter activity"/>
    <property type="evidence" value="ECO:0007669"/>
    <property type="project" value="TreeGrafter"/>
</dbReference>
<dbReference type="GO" id="GO:0008047">
    <property type="term" value="F:enzyme activator activity"/>
    <property type="evidence" value="ECO:0007669"/>
    <property type="project" value="InterPro"/>
</dbReference>
<dbReference type="Proteomes" id="UP000792457">
    <property type="component" value="Unassembled WGS sequence"/>
</dbReference>
<feature type="non-terminal residue" evidence="2">
    <location>
        <position position="118"/>
    </location>
</feature>
<dbReference type="GO" id="GO:0009898">
    <property type="term" value="C:cytoplasmic side of plasma membrane"/>
    <property type="evidence" value="ECO:0007669"/>
    <property type="project" value="TreeGrafter"/>
</dbReference>
<evidence type="ECO:0008006" key="4">
    <source>
        <dbReference type="Google" id="ProtNLM"/>
    </source>
</evidence>
<protein>
    <recommendedName>
        <fullName evidence="4">MD-2-related lipid-recognition domain-containing protein</fullName>
    </recommendedName>
</protein>
<organism evidence="2 3">
    <name type="scientific">Ladona fulva</name>
    <name type="common">Scarce chaser dragonfly</name>
    <name type="synonym">Libellula fulva</name>
    <dbReference type="NCBI Taxonomy" id="123851"/>
    <lineage>
        <taxon>Eukaryota</taxon>
        <taxon>Metazoa</taxon>
        <taxon>Ecdysozoa</taxon>
        <taxon>Arthropoda</taxon>
        <taxon>Hexapoda</taxon>
        <taxon>Insecta</taxon>
        <taxon>Pterygota</taxon>
        <taxon>Palaeoptera</taxon>
        <taxon>Odonata</taxon>
        <taxon>Epiprocta</taxon>
        <taxon>Anisoptera</taxon>
        <taxon>Libelluloidea</taxon>
        <taxon>Libellulidae</taxon>
        <taxon>Ladona</taxon>
    </lineage>
</organism>
<keyword evidence="3" id="KW-1185">Reference proteome</keyword>
<dbReference type="OrthoDB" id="6409159at2759"/>
<dbReference type="PANTHER" id="PTHR17357">
    <property type="entry name" value="GM2 GANGLIOSIDE ACTIVATOR PROTEIN"/>
    <property type="match status" value="1"/>
</dbReference>
<dbReference type="AlphaFoldDB" id="A0A8K0K0H5"/>
<evidence type="ECO:0000313" key="2">
    <source>
        <dbReference type="EMBL" id="KAG8225758.1"/>
    </source>
</evidence>
<dbReference type="GO" id="GO:0006689">
    <property type="term" value="P:ganglioside catabolic process"/>
    <property type="evidence" value="ECO:0007669"/>
    <property type="project" value="InterPro"/>
</dbReference>
<dbReference type="EMBL" id="KZ308252">
    <property type="protein sequence ID" value="KAG8225758.1"/>
    <property type="molecule type" value="Genomic_DNA"/>
</dbReference>
<dbReference type="PANTHER" id="PTHR17357:SF0">
    <property type="entry name" value="GANGLIOSIDE GM2 ACTIVATOR"/>
    <property type="match status" value="1"/>
</dbReference>
<dbReference type="InterPro" id="IPR028996">
    <property type="entry name" value="GM2-AP"/>
</dbReference>
<dbReference type="Gene3D" id="2.70.220.10">
    <property type="entry name" value="Ganglioside GM2 activator"/>
    <property type="match status" value="1"/>
</dbReference>
<dbReference type="InterPro" id="IPR036846">
    <property type="entry name" value="GM2-AP_sf"/>
</dbReference>